<evidence type="ECO:0000313" key="2">
    <source>
        <dbReference type="Proteomes" id="UP001141806"/>
    </source>
</evidence>
<keyword evidence="2" id="KW-1185">Reference proteome</keyword>
<dbReference type="Proteomes" id="UP001141806">
    <property type="component" value="Unassembled WGS sequence"/>
</dbReference>
<comment type="caution">
    <text evidence="1">The sequence shown here is derived from an EMBL/GenBank/DDBJ whole genome shotgun (WGS) entry which is preliminary data.</text>
</comment>
<protein>
    <submittedName>
        <fullName evidence="1">Uncharacterized protein</fullName>
    </submittedName>
</protein>
<evidence type="ECO:0000313" key="1">
    <source>
        <dbReference type="EMBL" id="KAJ4962387.1"/>
    </source>
</evidence>
<name>A0A9Q0K4D0_9MAGN</name>
<dbReference type="AlphaFoldDB" id="A0A9Q0K4D0"/>
<sequence>MCLGRSDHLGAVCSQRSVHPGSVQRKVADVIRPQYPPRCGVDVAAPGFTRVGSFERPTRAYKSVASQKGKGVEIFCSDWGITTYDSFEEEGVAWGVVLSLPFLRDAERLGLLLENEFEKEYFLDGAKVRIPLVTKVLVAIFITESLMMSLNFNSVGT</sequence>
<dbReference type="EMBL" id="JAMYWD010000008">
    <property type="protein sequence ID" value="KAJ4962387.1"/>
    <property type="molecule type" value="Genomic_DNA"/>
</dbReference>
<reference evidence="1" key="1">
    <citation type="journal article" date="2023" name="Plant J.">
        <title>The genome of the king protea, Protea cynaroides.</title>
        <authorList>
            <person name="Chang J."/>
            <person name="Duong T.A."/>
            <person name="Schoeman C."/>
            <person name="Ma X."/>
            <person name="Roodt D."/>
            <person name="Barker N."/>
            <person name="Li Z."/>
            <person name="Van de Peer Y."/>
            <person name="Mizrachi E."/>
        </authorList>
    </citation>
    <scope>NUCLEOTIDE SEQUENCE</scope>
    <source>
        <tissue evidence="1">Young leaves</tissue>
    </source>
</reference>
<proteinExistence type="predicted"/>
<organism evidence="1 2">
    <name type="scientific">Protea cynaroides</name>
    <dbReference type="NCBI Taxonomy" id="273540"/>
    <lineage>
        <taxon>Eukaryota</taxon>
        <taxon>Viridiplantae</taxon>
        <taxon>Streptophyta</taxon>
        <taxon>Embryophyta</taxon>
        <taxon>Tracheophyta</taxon>
        <taxon>Spermatophyta</taxon>
        <taxon>Magnoliopsida</taxon>
        <taxon>Proteales</taxon>
        <taxon>Proteaceae</taxon>
        <taxon>Protea</taxon>
    </lineage>
</organism>
<accession>A0A9Q0K4D0</accession>
<gene>
    <name evidence="1" type="ORF">NE237_022326</name>
</gene>